<protein>
    <submittedName>
        <fullName evidence="2">Uncharacterized protein</fullName>
    </submittedName>
</protein>
<dbReference type="Proteomes" id="UP001279734">
    <property type="component" value="Unassembled WGS sequence"/>
</dbReference>
<sequence length="97" mass="11305">MQDIPFTADPSSGIMQQDQHPGHIIPFRTPATFERGARVQQLNRDYILHSQPSSIPMRHPSPSSRTIRWLHREVEAFQHPHWQQNGHSKARRVQARP</sequence>
<feature type="region of interest" description="Disordered" evidence="1">
    <location>
        <begin position="77"/>
        <end position="97"/>
    </location>
</feature>
<evidence type="ECO:0000256" key="1">
    <source>
        <dbReference type="SAM" id="MobiDB-lite"/>
    </source>
</evidence>
<proteinExistence type="predicted"/>
<evidence type="ECO:0000313" key="3">
    <source>
        <dbReference type="Proteomes" id="UP001279734"/>
    </source>
</evidence>
<name>A0AAD3P410_NEPGR</name>
<evidence type="ECO:0000313" key="2">
    <source>
        <dbReference type="EMBL" id="GMH00750.1"/>
    </source>
</evidence>
<feature type="region of interest" description="Disordered" evidence="1">
    <location>
        <begin position="1"/>
        <end position="25"/>
    </location>
</feature>
<feature type="compositionally biased region" description="Basic residues" evidence="1">
    <location>
        <begin position="88"/>
        <end position="97"/>
    </location>
</feature>
<reference evidence="2" key="1">
    <citation type="submission" date="2023-05" db="EMBL/GenBank/DDBJ databases">
        <title>Nepenthes gracilis genome sequencing.</title>
        <authorList>
            <person name="Fukushima K."/>
        </authorList>
    </citation>
    <scope>NUCLEOTIDE SEQUENCE</scope>
    <source>
        <strain evidence="2">SING2019-196</strain>
    </source>
</reference>
<dbReference type="AlphaFoldDB" id="A0AAD3P410"/>
<keyword evidence="3" id="KW-1185">Reference proteome</keyword>
<organism evidence="2 3">
    <name type="scientific">Nepenthes gracilis</name>
    <name type="common">Slender pitcher plant</name>
    <dbReference type="NCBI Taxonomy" id="150966"/>
    <lineage>
        <taxon>Eukaryota</taxon>
        <taxon>Viridiplantae</taxon>
        <taxon>Streptophyta</taxon>
        <taxon>Embryophyta</taxon>
        <taxon>Tracheophyta</taxon>
        <taxon>Spermatophyta</taxon>
        <taxon>Magnoliopsida</taxon>
        <taxon>eudicotyledons</taxon>
        <taxon>Gunneridae</taxon>
        <taxon>Pentapetalae</taxon>
        <taxon>Caryophyllales</taxon>
        <taxon>Nepenthaceae</taxon>
        <taxon>Nepenthes</taxon>
    </lineage>
</organism>
<gene>
    <name evidence="2" type="ORF">Nepgr_002589</name>
</gene>
<feature type="compositionally biased region" description="Polar residues" evidence="1">
    <location>
        <begin position="9"/>
        <end position="19"/>
    </location>
</feature>
<dbReference type="EMBL" id="BSYO01000002">
    <property type="protein sequence ID" value="GMH00750.1"/>
    <property type="molecule type" value="Genomic_DNA"/>
</dbReference>
<accession>A0AAD3P410</accession>
<comment type="caution">
    <text evidence="2">The sequence shown here is derived from an EMBL/GenBank/DDBJ whole genome shotgun (WGS) entry which is preliminary data.</text>
</comment>